<proteinExistence type="predicted"/>
<evidence type="ECO:0000313" key="3">
    <source>
        <dbReference type="Proteomes" id="UP001221302"/>
    </source>
</evidence>
<organism evidence="2 3">
    <name type="scientific">Stygiobacter electus</name>
    <dbReference type="NCBI Taxonomy" id="3032292"/>
    <lineage>
        <taxon>Bacteria</taxon>
        <taxon>Pseudomonadati</taxon>
        <taxon>Ignavibacteriota</taxon>
        <taxon>Ignavibacteria</taxon>
        <taxon>Ignavibacteriales</taxon>
        <taxon>Melioribacteraceae</taxon>
        <taxon>Stygiobacter</taxon>
    </lineage>
</organism>
<evidence type="ECO:0000313" key="2">
    <source>
        <dbReference type="EMBL" id="MDF1612340.1"/>
    </source>
</evidence>
<comment type="caution">
    <text evidence="2">The sequence shown here is derived from an EMBL/GenBank/DDBJ whole genome shotgun (WGS) entry which is preliminary data.</text>
</comment>
<keyword evidence="3" id="KW-1185">Reference proteome</keyword>
<dbReference type="AlphaFoldDB" id="A0AAE3P3S8"/>
<evidence type="ECO:0000256" key="1">
    <source>
        <dbReference type="SAM" id="Phobius"/>
    </source>
</evidence>
<dbReference type="RefSeq" id="WP_321536110.1">
    <property type="nucleotide sequence ID" value="NZ_JARGDL010000012.1"/>
</dbReference>
<name>A0AAE3P3S8_9BACT</name>
<reference evidence="2" key="1">
    <citation type="submission" date="2023-03" db="EMBL/GenBank/DDBJ databases">
        <title>Stygiobacter electus gen. nov., sp. nov., facultatively anaerobic thermotolerant bacterium of the class Ignavibacteria from a well of Yessentuki mineral water deposit.</title>
        <authorList>
            <person name="Podosokorskaya O.A."/>
            <person name="Elcheninov A.G."/>
            <person name="Petrova N.F."/>
            <person name="Zavarzina D.G."/>
            <person name="Kublanov I.V."/>
            <person name="Merkel A.Y."/>
        </authorList>
    </citation>
    <scope>NUCLEOTIDE SEQUENCE</scope>
    <source>
        <strain evidence="2">09-Me</strain>
    </source>
</reference>
<keyword evidence="1" id="KW-0812">Transmembrane</keyword>
<protein>
    <submittedName>
        <fullName evidence="2">Uncharacterized protein</fullName>
    </submittedName>
</protein>
<sequence length="259" mass="29404">MKRNKQISTGKKFIHNASVFQTCIAGIFLIFIFGMNGFSQTSYKGISMNNNIQTKNISPGYLDKNNPVFISIKSRAAQDLKQASEEGDMESSENKLIKSKIRTWSEKKRKQFQALFEKSINDYTSQTNFDADTFMMIFSEFGKMDLKQIADEYDLRVQSLGDNKFAAEFWEDGLAVNSEANAIKNAHELAASDYAKKHPDSGIGDISKIKETYAATRKSINNGETQRFTKVIVLLYTKEKDSSIVFHNPFQAVFDFILK</sequence>
<keyword evidence="1" id="KW-0472">Membrane</keyword>
<accession>A0AAE3P3S8</accession>
<dbReference type="Proteomes" id="UP001221302">
    <property type="component" value="Unassembled WGS sequence"/>
</dbReference>
<feature type="transmembrane region" description="Helical" evidence="1">
    <location>
        <begin position="20"/>
        <end position="38"/>
    </location>
</feature>
<dbReference type="EMBL" id="JARGDL010000012">
    <property type="protein sequence ID" value="MDF1612340.1"/>
    <property type="molecule type" value="Genomic_DNA"/>
</dbReference>
<gene>
    <name evidence="2" type="ORF">P0M35_09270</name>
</gene>
<keyword evidence="1" id="KW-1133">Transmembrane helix</keyword>